<protein>
    <submittedName>
        <fullName evidence="4">Alpha/beta hydrolase family protein</fullName>
    </submittedName>
</protein>
<dbReference type="Pfam" id="PF10081">
    <property type="entry name" value="Abhydrolase_9"/>
    <property type="match status" value="2"/>
</dbReference>
<feature type="transmembrane region" description="Helical" evidence="1">
    <location>
        <begin position="100"/>
        <end position="120"/>
    </location>
</feature>
<dbReference type="InterPro" id="IPR027787">
    <property type="entry name" value="Alpha/beta-hydrolase_catalytic"/>
</dbReference>
<dbReference type="Pfam" id="PF15420">
    <property type="entry name" value="Abhydrolase_9_N"/>
    <property type="match status" value="1"/>
</dbReference>
<name>A0A318RFX7_WILLI</name>
<reference evidence="4 5" key="1">
    <citation type="submission" date="2018-06" db="EMBL/GenBank/DDBJ databases">
        <title>Genomic Encyclopedia of Type Strains, Phase IV (KMG-IV): sequencing the most valuable type-strain genomes for metagenomic binning, comparative biology and taxonomic classification.</title>
        <authorList>
            <person name="Goeker M."/>
        </authorList>
    </citation>
    <scope>NUCLEOTIDE SEQUENCE [LARGE SCALE GENOMIC DNA]</scope>
    <source>
        <strain evidence="4 5">DSM 45521</strain>
    </source>
</reference>
<dbReference type="SUPFAM" id="SSF53474">
    <property type="entry name" value="alpha/beta-Hydrolases"/>
    <property type="match status" value="1"/>
</dbReference>
<evidence type="ECO:0000259" key="2">
    <source>
        <dbReference type="Pfam" id="PF10081"/>
    </source>
</evidence>
<organism evidence="4 5">
    <name type="scientific">Williamsia limnetica</name>
    <dbReference type="NCBI Taxonomy" id="882452"/>
    <lineage>
        <taxon>Bacteria</taxon>
        <taxon>Bacillati</taxon>
        <taxon>Actinomycetota</taxon>
        <taxon>Actinomycetes</taxon>
        <taxon>Mycobacteriales</taxon>
        <taxon>Nocardiaceae</taxon>
        <taxon>Williamsia</taxon>
    </lineage>
</organism>
<dbReference type="RefSeq" id="WP_110470884.1">
    <property type="nucleotide sequence ID" value="NZ_QJSP01000010.1"/>
</dbReference>
<accession>A0A318RFX7</accession>
<sequence length="402" mass="41150">MTAPRWPHPYTCVGALMGSALASAPGSLPRTGLVAGLLLAAFGIVGALLGMVAGHWCPCGDRPRRIAAAVAGTLGVAFFTAMVLWQNDLRNAMDTPAVDAYWILTALAPSAVVAAACVLGRRTRATVAALAAAAALTVMPSPAAANGSADAVATTFVSALAQPSSLRVYGALDHHDDNDFDARAAAAVHRWQVAGGLRRGAVVVAVPTGSGWVDADAMAGFEARFAGDVSVIALQYSDIPSWQAFLGSTGPARASAVAVVAALVDTIDTAPQSLRPDIYVYGQSLGAVGADSARRWIEAHAPHSLCHTVLVGAPAGTAALAATRTTVVANGSDPVVKWSPRLLWQPPEVPPTISKDVPTPPWFPVASFVQASADLIGALSFPAGHGHQYGIEQGLTVPSCPR</sequence>
<evidence type="ECO:0000256" key="1">
    <source>
        <dbReference type="SAM" id="Phobius"/>
    </source>
</evidence>
<dbReference type="AlphaFoldDB" id="A0A318RFX7"/>
<keyword evidence="5" id="KW-1185">Reference proteome</keyword>
<feature type="transmembrane region" description="Helical" evidence="1">
    <location>
        <begin position="66"/>
        <end position="85"/>
    </location>
</feature>
<gene>
    <name evidence="4" type="ORF">DFR67_110243</name>
</gene>
<dbReference type="InterPro" id="IPR029058">
    <property type="entry name" value="AB_hydrolase_fold"/>
</dbReference>
<comment type="caution">
    <text evidence="4">The sequence shown here is derived from an EMBL/GenBank/DDBJ whole genome shotgun (WGS) entry which is preliminary data.</text>
</comment>
<dbReference type="GO" id="GO:0016787">
    <property type="term" value="F:hydrolase activity"/>
    <property type="evidence" value="ECO:0007669"/>
    <property type="project" value="UniProtKB-KW"/>
</dbReference>
<dbReference type="OrthoDB" id="4397445at2"/>
<evidence type="ECO:0000313" key="4">
    <source>
        <dbReference type="EMBL" id="PYE15577.1"/>
    </source>
</evidence>
<feature type="domain" description="Alpha/beta-hydrolase catalytic" evidence="2">
    <location>
        <begin position="166"/>
        <end position="318"/>
    </location>
</feature>
<keyword evidence="1" id="KW-1133">Transmembrane helix</keyword>
<keyword evidence="4" id="KW-0378">Hydrolase</keyword>
<proteinExistence type="predicted"/>
<keyword evidence="1" id="KW-0812">Transmembrane</keyword>
<dbReference type="Proteomes" id="UP000247591">
    <property type="component" value="Unassembled WGS sequence"/>
</dbReference>
<feature type="domain" description="Alpha/beta-hydrolase N-terminal" evidence="3">
    <location>
        <begin position="25"/>
        <end position="161"/>
    </location>
</feature>
<dbReference type="InterPro" id="IPR027788">
    <property type="entry name" value="Alpha/beta-hydrolase_N_dom"/>
</dbReference>
<dbReference type="EMBL" id="QJSP01000010">
    <property type="protein sequence ID" value="PYE15577.1"/>
    <property type="molecule type" value="Genomic_DNA"/>
</dbReference>
<keyword evidence="1" id="KW-0472">Membrane</keyword>
<feature type="domain" description="Alpha/beta-hydrolase catalytic" evidence="2">
    <location>
        <begin position="322"/>
        <end position="391"/>
    </location>
</feature>
<feature type="transmembrane region" description="Helical" evidence="1">
    <location>
        <begin position="32"/>
        <end position="54"/>
    </location>
</feature>
<evidence type="ECO:0000313" key="5">
    <source>
        <dbReference type="Proteomes" id="UP000247591"/>
    </source>
</evidence>
<evidence type="ECO:0000259" key="3">
    <source>
        <dbReference type="Pfam" id="PF15420"/>
    </source>
</evidence>